<comment type="catalytic activity">
    <reaction evidence="11">
        <text>8-oxo-GTP + H2O = 8-oxo-GMP + diphosphate + H(+)</text>
        <dbReference type="Rhea" id="RHEA:67616"/>
        <dbReference type="ChEBI" id="CHEBI:15377"/>
        <dbReference type="ChEBI" id="CHEBI:15378"/>
        <dbReference type="ChEBI" id="CHEBI:33019"/>
        <dbReference type="ChEBI" id="CHEBI:143553"/>
        <dbReference type="ChEBI" id="CHEBI:145694"/>
    </reaction>
</comment>
<keyword evidence="5" id="KW-0479">Metal-binding</keyword>
<dbReference type="PANTHER" id="PTHR47707">
    <property type="entry name" value="8-OXO-DGTP DIPHOSPHATASE"/>
    <property type="match status" value="1"/>
</dbReference>
<evidence type="ECO:0000256" key="8">
    <source>
        <dbReference type="ARBA" id="ARBA00022842"/>
    </source>
</evidence>
<evidence type="ECO:0000256" key="1">
    <source>
        <dbReference type="ARBA" id="ARBA00001946"/>
    </source>
</evidence>
<dbReference type="Pfam" id="PF14815">
    <property type="entry name" value="NUDIX_4"/>
    <property type="match status" value="1"/>
</dbReference>
<evidence type="ECO:0000256" key="7">
    <source>
        <dbReference type="ARBA" id="ARBA00022801"/>
    </source>
</evidence>
<evidence type="ECO:0000313" key="19">
    <source>
        <dbReference type="Proteomes" id="UP001139522"/>
    </source>
</evidence>
<evidence type="ECO:0000256" key="2">
    <source>
        <dbReference type="ARBA" id="ARBA00005582"/>
    </source>
</evidence>
<evidence type="ECO:0000256" key="5">
    <source>
        <dbReference type="ARBA" id="ARBA00022723"/>
    </source>
</evidence>
<evidence type="ECO:0000256" key="3">
    <source>
        <dbReference type="ARBA" id="ARBA00022457"/>
    </source>
</evidence>
<keyword evidence="3" id="KW-0515">Mutator protein</keyword>
<evidence type="ECO:0000259" key="17">
    <source>
        <dbReference type="PROSITE" id="PS51462"/>
    </source>
</evidence>
<dbReference type="PROSITE" id="PS51462">
    <property type="entry name" value="NUDIX"/>
    <property type="match status" value="1"/>
</dbReference>
<evidence type="ECO:0000256" key="6">
    <source>
        <dbReference type="ARBA" id="ARBA00022763"/>
    </source>
</evidence>
<dbReference type="PRINTS" id="PR00502">
    <property type="entry name" value="NUDIXFAMILY"/>
</dbReference>
<evidence type="ECO:0000256" key="10">
    <source>
        <dbReference type="ARBA" id="ARBA00035861"/>
    </source>
</evidence>
<comment type="caution">
    <text evidence="18">The sequence shown here is derived from an EMBL/GenBank/DDBJ whole genome shotgun (WGS) entry which is preliminary data.</text>
</comment>
<dbReference type="PROSITE" id="PS00893">
    <property type="entry name" value="NUDIX_BOX"/>
    <property type="match status" value="1"/>
</dbReference>
<evidence type="ECO:0000256" key="15">
    <source>
        <dbReference type="ARBA" id="ARBA00041979"/>
    </source>
</evidence>
<dbReference type="InterPro" id="IPR047127">
    <property type="entry name" value="MutT-like"/>
</dbReference>
<organism evidence="18 19">
    <name type="scientific">Marinomonas maritima</name>
    <dbReference type="NCBI Taxonomy" id="2940935"/>
    <lineage>
        <taxon>Bacteria</taxon>
        <taxon>Pseudomonadati</taxon>
        <taxon>Pseudomonadota</taxon>
        <taxon>Gammaproteobacteria</taxon>
        <taxon>Oceanospirillales</taxon>
        <taxon>Oceanospirillaceae</taxon>
        <taxon>Marinomonas</taxon>
    </lineage>
</organism>
<dbReference type="InterPro" id="IPR029119">
    <property type="entry name" value="MutY_C"/>
</dbReference>
<keyword evidence="9" id="KW-0234">DNA repair</keyword>
<keyword evidence="7" id="KW-0378">Hydrolase</keyword>
<evidence type="ECO:0000256" key="12">
    <source>
        <dbReference type="ARBA" id="ARBA00038905"/>
    </source>
</evidence>
<sequence length="126" mass="14110">MKVAVGIILRDNSVFVALRNSKQDQGGLWEFPGGKCEASESVETALVRELKEECGISITGCDFFKTISHDYGDKLVELFFYKVTGFDGEPVGKEGQEVRWVAFSDLMSYGFPEANKQIVVELMTHY</sequence>
<dbReference type="SUPFAM" id="SSF55811">
    <property type="entry name" value="Nudix"/>
    <property type="match status" value="1"/>
</dbReference>
<keyword evidence="6" id="KW-0227">DNA damage</keyword>
<evidence type="ECO:0000313" key="18">
    <source>
        <dbReference type="EMBL" id="MDE8603531.1"/>
    </source>
</evidence>
<evidence type="ECO:0000256" key="13">
    <source>
        <dbReference type="ARBA" id="ARBA00040794"/>
    </source>
</evidence>
<dbReference type="Gene3D" id="3.90.79.10">
    <property type="entry name" value="Nucleoside Triphosphate Pyrophosphohydrolase"/>
    <property type="match status" value="1"/>
</dbReference>
<name>A0ABT5WFE1_9GAMM</name>
<dbReference type="CDD" id="cd03425">
    <property type="entry name" value="NUDIX_MutT_NudA_like"/>
    <property type="match status" value="1"/>
</dbReference>
<keyword evidence="4" id="KW-0235">DNA replication</keyword>
<dbReference type="RefSeq" id="WP_255896137.1">
    <property type="nucleotide sequence ID" value="NZ_JAMZEG020000002.1"/>
</dbReference>
<dbReference type="InterPro" id="IPR020084">
    <property type="entry name" value="NUDIX_hydrolase_CS"/>
</dbReference>
<dbReference type="InterPro" id="IPR000086">
    <property type="entry name" value="NUDIX_hydrolase_dom"/>
</dbReference>
<dbReference type="EMBL" id="JAMZEG020000002">
    <property type="protein sequence ID" value="MDE8603531.1"/>
    <property type="molecule type" value="Genomic_DNA"/>
</dbReference>
<dbReference type="InterPro" id="IPR003561">
    <property type="entry name" value="Mutator_MutT"/>
</dbReference>
<comment type="catalytic activity">
    <reaction evidence="10">
        <text>8-oxo-dGTP + H2O = 8-oxo-dGMP + diphosphate + H(+)</text>
        <dbReference type="Rhea" id="RHEA:31575"/>
        <dbReference type="ChEBI" id="CHEBI:15377"/>
        <dbReference type="ChEBI" id="CHEBI:15378"/>
        <dbReference type="ChEBI" id="CHEBI:33019"/>
        <dbReference type="ChEBI" id="CHEBI:63224"/>
        <dbReference type="ChEBI" id="CHEBI:77896"/>
        <dbReference type="EC" id="3.6.1.55"/>
    </reaction>
</comment>
<evidence type="ECO:0000256" key="11">
    <source>
        <dbReference type="ARBA" id="ARBA00036904"/>
    </source>
</evidence>
<evidence type="ECO:0000256" key="14">
    <source>
        <dbReference type="ARBA" id="ARBA00041592"/>
    </source>
</evidence>
<feature type="domain" description="Nudix hydrolase" evidence="17">
    <location>
        <begin position="1"/>
        <end position="124"/>
    </location>
</feature>
<dbReference type="NCBIfam" id="TIGR00586">
    <property type="entry name" value="mutt"/>
    <property type="match status" value="1"/>
</dbReference>
<keyword evidence="19" id="KW-1185">Reference proteome</keyword>
<reference evidence="18" key="1">
    <citation type="submission" date="2023-01" db="EMBL/GenBank/DDBJ databases">
        <title>Psychroserpens sp. MSW6 and Marinomonas sp. RSW2, isolated from seawater.</title>
        <authorList>
            <person name="Kristyanto S."/>
            <person name="Jung J."/>
            <person name="Kim J.M."/>
            <person name="Jeon C.O."/>
        </authorList>
    </citation>
    <scope>NUCLEOTIDE SEQUENCE</scope>
    <source>
        <strain evidence="18">RSW2</strain>
    </source>
</reference>
<dbReference type="EC" id="3.6.1.55" evidence="12"/>
<dbReference type="PANTHER" id="PTHR47707:SF1">
    <property type="entry name" value="NUDIX HYDROLASE FAMILY PROTEIN"/>
    <property type="match status" value="1"/>
</dbReference>
<keyword evidence="8" id="KW-0460">Magnesium</keyword>
<comment type="similarity">
    <text evidence="2">Belongs to the Nudix hydrolase family.</text>
</comment>
<comment type="cofactor">
    <cofactor evidence="1">
        <name>Mg(2+)</name>
        <dbReference type="ChEBI" id="CHEBI:18420"/>
    </cofactor>
</comment>
<dbReference type="Proteomes" id="UP001139522">
    <property type="component" value="Unassembled WGS sequence"/>
</dbReference>
<proteinExistence type="inferred from homology"/>
<dbReference type="InterPro" id="IPR020476">
    <property type="entry name" value="Nudix_hydrolase"/>
</dbReference>
<accession>A0ABT5WFE1</accession>
<dbReference type="InterPro" id="IPR015797">
    <property type="entry name" value="NUDIX_hydrolase-like_dom_sf"/>
</dbReference>
<gene>
    <name evidence="18" type="primary">mutT</name>
    <name evidence="18" type="ORF">M3I01_011570</name>
</gene>
<evidence type="ECO:0000256" key="16">
    <source>
        <dbReference type="ARBA" id="ARBA00042798"/>
    </source>
</evidence>
<evidence type="ECO:0000256" key="4">
    <source>
        <dbReference type="ARBA" id="ARBA00022705"/>
    </source>
</evidence>
<evidence type="ECO:0000256" key="9">
    <source>
        <dbReference type="ARBA" id="ARBA00023204"/>
    </source>
</evidence>
<protein>
    <recommendedName>
        <fullName evidence="13">8-oxo-dGTP diphosphatase</fullName>
        <ecNumber evidence="12">3.6.1.55</ecNumber>
    </recommendedName>
    <alternativeName>
        <fullName evidence="16">7,8-dihydro-8-oxoguanine-triphosphatase</fullName>
    </alternativeName>
    <alternativeName>
        <fullName evidence="15">Mutator protein MutT</fullName>
    </alternativeName>
    <alternativeName>
        <fullName evidence="14">dGTP pyrophosphohydrolase</fullName>
    </alternativeName>
</protein>